<feature type="transmembrane region" description="Helical" evidence="1">
    <location>
        <begin position="108"/>
        <end position="129"/>
    </location>
</feature>
<dbReference type="RefSeq" id="WP_380028049.1">
    <property type="nucleotide sequence ID" value="NZ_JBHSHC010000132.1"/>
</dbReference>
<organism evidence="2 3">
    <name type="scientific">Effusibacillus consociatus</name>
    <dbReference type="NCBI Taxonomy" id="1117041"/>
    <lineage>
        <taxon>Bacteria</taxon>
        <taxon>Bacillati</taxon>
        <taxon>Bacillota</taxon>
        <taxon>Bacilli</taxon>
        <taxon>Bacillales</taxon>
        <taxon>Alicyclobacillaceae</taxon>
        <taxon>Effusibacillus</taxon>
    </lineage>
</organism>
<gene>
    <name evidence="2" type="ORF">ACFO8Q_19320</name>
</gene>
<dbReference type="Proteomes" id="UP001596002">
    <property type="component" value="Unassembled WGS sequence"/>
</dbReference>
<keyword evidence="1" id="KW-0812">Transmembrane</keyword>
<feature type="transmembrane region" description="Helical" evidence="1">
    <location>
        <begin position="480"/>
        <end position="500"/>
    </location>
</feature>
<feature type="transmembrane region" description="Helical" evidence="1">
    <location>
        <begin position="77"/>
        <end position="96"/>
    </location>
</feature>
<keyword evidence="1" id="KW-1133">Transmembrane helix</keyword>
<proteinExistence type="predicted"/>
<feature type="transmembrane region" description="Helical" evidence="1">
    <location>
        <begin position="29"/>
        <end position="48"/>
    </location>
</feature>
<reference evidence="3" key="1">
    <citation type="journal article" date="2019" name="Int. J. Syst. Evol. Microbiol.">
        <title>The Global Catalogue of Microorganisms (GCM) 10K type strain sequencing project: providing services to taxonomists for standard genome sequencing and annotation.</title>
        <authorList>
            <consortium name="The Broad Institute Genomics Platform"/>
            <consortium name="The Broad Institute Genome Sequencing Center for Infectious Disease"/>
            <person name="Wu L."/>
            <person name="Ma J."/>
        </authorList>
    </citation>
    <scope>NUCLEOTIDE SEQUENCE [LARGE SCALE GENOMIC DNA]</scope>
    <source>
        <strain evidence="3">WYCCWR 12678</strain>
    </source>
</reference>
<feature type="transmembrane region" description="Helical" evidence="1">
    <location>
        <begin position="55"/>
        <end position="71"/>
    </location>
</feature>
<accession>A0ABV9Q5Z9</accession>
<evidence type="ECO:0000313" key="3">
    <source>
        <dbReference type="Proteomes" id="UP001596002"/>
    </source>
</evidence>
<comment type="caution">
    <text evidence="2">The sequence shown here is derived from an EMBL/GenBank/DDBJ whole genome shotgun (WGS) entry which is preliminary data.</text>
</comment>
<sequence>MKKTVFTALYAVFLVAFYQLIVTPLLLDLSYIGLAILIAGTALAFFAVPRPWRRTFSLLSILILLVSYGLMHIFADYLIWKLINLPVMFLLLGWIASSYAGITWRSTLTVFTAVTVLLSVVPLPEMAFYGKLRIEHETEALDLRPIFPVYPLVNQGSTLYTLGDFRKLTDQEIKEAQIDPKERPPLVSAEKQRQQLENVDVLRFLPTEGYEKQLVSKEEMSSLPFPSFGLAGFPYYASSWTIENGAVKQHFTQADSPQTVLTSFLDPLTVTIAMDDRANRSVDTSRKNWENTFGREARPQYPGATLIGKGKFLPDGSTQLLLLGNNEIRLINEASPTDSPIATYKGSWEQPIARNLVIGDIDGDGLDEVMVNSTPAKILKLNRDRNFEQIWESGKRSFRFEFVTKQEGTNQPLIVTQDPSLIRDQETRYLTGYTWQNGELRREWRVFKSSLLFPFPVSDDTWVSGSYGRPRIIVLKPMDMSVPAILTGIYAALVLAGYGCQIVQRRERRNA</sequence>
<evidence type="ECO:0000313" key="2">
    <source>
        <dbReference type="EMBL" id="MFC4769485.1"/>
    </source>
</evidence>
<name>A0ABV9Q5Z9_9BACL</name>
<evidence type="ECO:0000256" key="1">
    <source>
        <dbReference type="SAM" id="Phobius"/>
    </source>
</evidence>
<keyword evidence="3" id="KW-1185">Reference proteome</keyword>
<protein>
    <submittedName>
        <fullName evidence="2">FG-GAP repeat domain-containing protein</fullName>
    </submittedName>
</protein>
<keyword evidence="1" id="KW-0472">Membrane</keyword>
<dbReference type="EMBL" id="JBHSHC010000132">
    <property type="protein sequence ID" value="MFC4769485.1"/>
    <property type="molecule type" value="Genomic_DNA"/>
</dbReference>